<feature type="compositionally biased region" description="Pro residues" evidence="1">
    <location>
        <begin position="14"/>
        <end position="43"/>
    </location>
</feature>
<evidence type="ECO:0000313" key="2">
    <source>
        <dbReference type="EMBL" id="WWC89474.1"/>
    </source>
</evidence>
<dbReference type="RefSeq" id="XP_066076237.1">
    <property type="nucleotide sequence ID" value="XM_066220140.1"/>
</dbReference>
<dbReference type="Proteomes" id="UP001355207">
    <property type="component" value="Chromosome 5"/>
</dbReference>
<protein>
    <recommendedName>
        <fullName evidence="4">mRNA stability protein</fullName>
    </recommendedName>
</protein>
<evidence type="ECO:0000313" key="3">
    <source>
        <dbReference type="Proteomes" id="UP001355207"/>
    </source>
</evidence>
<keyword evidence="3" id="KW-1185">Reference proteome</keyword>
<reference evidence="2 3" key="1">
    <citation type="submission" date="2024-01" db="EMBL/GenBank/DDBJ databases">
        <title>Comparative genomics of Cryptococcus and Kwoniella reveals pathogenesis evolution and contrasting modes of karyotype evolution via chromosome fusion or intercentromeric recombination.</title>
        <authorList>
            <person name="Coelho M.A."/>
            <person name="David-Palma M."/>
            <person name="Shea T."/>
            <person name="Bowers K."/>
            <person name="McGinley-Smith S."/>
            <person name="Mohammad A.W."/>
            <person name="Gnirke A."/>
            <person name="Yurkov A.M."/>
            <person name="Nowrousian M."/>
            <person name="Sun S."/>
            <person name="Cuomo C.A."/>
            <person name="Heitman J."/>
        </authorList>
    </citation>
    <scope>NUCLEOTIDE SEQUENCE [LARGE SCALE GENOMIC DNA]</scope>
    <source>
        <strain evidence="2 3">CBS 6074</strain>
    </source>
</reference>
<dbReference type="GeneID" id="91095068"/>
<organism evidence="2 3">
    <name type="scientific">Kwoniella dendrophila CBS 6074</name>
    <dbReference type="NCBI Taxonomy" id="1295534"/>
    <lineage>
        <taxon>Eukaryota</taxon>
        <taxon>Fungi</taxon>
        <taxon>Dikarya</taxon>
        <taxon>Basidiomycota</taxon>
        <taxon>Agaricomycotina</taxon>
        <taxon>Tremellomycetes</taxon>
        <taxon>Tremellales</taxon>
        <taxon>Cryptococcaceae</taxon>
        <taxon>Kwoniella</taxon>
    </lineage>
</organism>
<evidence type="ECO:0000256" key="1">
    <source>
        <dbReference type="SAM" id="MobiDB-lite"/>
    </source>
</evidence>
<accession>A0AAX4JW65</accession>
<evidence type="ECO:0008006" key="4">
    <source>
        <dbReference type="Google" id="ProtNLM"/>
    </source>
</evidence>
<sequence>MDVRFSNSNIRRSPTPPSPSPSPPFPYSTPPDSPSPSPSPPPSSESTKMYLVPHILKSNYGRPDYGNHIYQKDDFLHGRYFAPSENGTPLRTFTRSKSDSVVTQLSKQKIIDSMGNLNVKGDNGNCSNDSGSAENNGSTDQGSKK</sequence>
<feature type="compositionally biased region" description="Polar residues" evidence="1">
    <location>
        <begin position="1"/>
        <end position="12"/>
    </location>
</feature>
<feature type="region of interest" description="Disordered" evidence="1">
    <location>
        <begin position="1"/>
        <end position="49"/>
    </location>
</feature>
<name>A0AAX4JW65_9TREE</name>
<gene>
    <name evidence="2" type="ORF">L201_004398</name>
</gene>
<dbReference type="EMBL" id="CP144102">
    <property type="protein sequence ID" value="WWC89474.1"/>
    <property type="molecule type" value="Genomic_DNA"/>
</dbReference>
<dbReference type="AlphaFoldDB" id="A0AAX4JW65"/>
<proteinExistence type="predicted"/>
<feature type="compositionally biased region" description="Polar residues" evidence="1">
    <location>
        <begin position="124"/>
        <end position="145"/>
    </location>
</feature>
<feature type="region of interest" description="Disordered" evidence="1">
    <location>
        <begin position="115"/>
        <end position="145"/>
    </location>
</feature>